<feature type="compositionally biased region" description="Polar residues" evidence="1">
    <location>
        <begin position="818"/>
        <end position="836"/>
    </location>
</feature>
<comment type="caution">
    <text evidence="2">The sequence shown here is derived from an EMBL/GenBank/DDBJ whole genome shotgun (WGS) entry which is preliminary data.</text>
</comment>
<evidence type="ECO:0000313" key="3">
    <source>
        <dbReference type="Proteomes" id="UP001583177"/>
    </source>
</evidence>
<feature type="region of interest" description="Disordered" evidence="1">
    <location>
        <begin position="971"/>
        <end position="998"/>
    </location>
</feature>
<feature type="compositionally biased region" description="Polar residues" evidence="1">
    <location>
        <begin position="298"/>
        <end position="313"/>
    </location>
</feature>
<sequence>MPPMHFQQLGDEPLYCEAVHNHAHADSDFYSGSEDDHYEAPLHRRLHIERKAIDFLSGNVPVLLSASLRGPFDGNQWNNPWRSTRAQSHAEPPKSQPSRSRQTVAPDEDLPDTQGTSLYPLPSPEITNPPSARKNPYMDELDYSRVKTWREAVKSTSVSKDPFWQSQQDDSDDATRARKRSADPTWLRKGDRKKRRSANRTNSTPDDSPSRIATQIKAKQTRQISAPQVGTRSFPDPALREDELATNGRTGYSSPNASPMANRDIRFPGLLRSGRTSPRRKTRFRQGPDTSEDELSLPATTPTSNAARHSTMVSRFPTGDRSPSRRKKATKSDSRSLSGREKSLLGRGKSEIPQPYRPSTSHGLGLDGASAGARTAAQMAEAALQCMDESFHKLPTKQSEPVQDELLATGAIVAKPHASPQHLATLPSTHQDDSFFFHKRGRSPAGKAEYVPPTVGLTAGSPPSPSSLQLHMTTVNEQGGDFAFSGGAIASLRSDQAGLMVESSQKGQDCPREPVELPRDPGHSPAAAEVHPSSDNPAGNQAQWTDGNKTHGGTMTGNDLPANTESDAANEPADEIHLRRTTKLEVLGPQTLSQMDGCAQSDSEWSTYFDCQSLTPASSGGEQITRNADNIPVVEYGVDGLSEPDWSTFVSTRNIMPVISSPEASVNQEVIVANIADHGCGILIESDDTTHVNIQSVPPVSPKDSIMPHECAGATHIGAISPGHDDQADNICQEATPGGVSQDANHFEASVGSIIDAYAEISVVSTISETSATEMPGTERGEMEAEAPTSTYPLPNQIATGLVDESDMFDESRVSEKLQQLQKPLQISLSPGSPSNPCYEPSKHDGIMDDAETPDLADSSGTKSQIPTAPENVADCGVDSSLLDKTASSTETPRIQSPWANQAGTLWQMPPQAPSSGRRLSIDTGIPGEAALQVQSPCRNKASTSSLLSVPPATSTSPIGSAPTLSLVAGQALATSQQPQSPWVAQDPPDSNHPTSDFEMSIKAFSDFMTPSPVKKRASFNSSILRCSSARSGVLFKKPGPQKPDRRVHFAPLPSEELTCNAGLDTDHTDSIYDEEEVSYFDPSGQKTGSMRLPKPTTRAASPPPVEMSSVEVGVLPDHDQKFAKHFEAMSKRKTPSRKSLRLLPPESQQMTSASYEVGAMAEAFIQASQTRRKASELGAEKMVDTERRHEHVGKTSVPVALSLLEDQENVEPVDDISAVLDNLDDFLDNTWGIEMGISDSGANEAQSGQEKTIAASHGVLQSSEDPMLSLEANVWAD</sequence>
<evidence type="ECO:0000313" key="2">
    <source>
        <dbReference type="EMBL" id="KAL1851701.1"/>
    </source>
</evidence>
<feature type="region of interest" description="Disordered" evidence="1">
    <location>
        <begin position="818"/>
        <end position="923"/>
    </location>
</feature>
<feature type="compositionally biased region" description="Polar residues" evidence="1">
    <location>
        <begin position="75"/>
        <end position="87"/>
    </location>
</feature>
<gene>
    <name evidence="2" type="primary">aif1_2</name>
    <name evidence="2" type="ORF">Daus18300_012450</name>
</gene>
<proteinExistence type="predicted"/>
<keyword evidence="3" id="KW-1185">Reference proteome</keyword>
<protein>
    <submittedName>
        <fullName evidence="2">Apoptosis-inducing factor 1</fullName>
    </submittedName>
</protein>
<feature type="compositionally biased region" description="Polar residues" evidence="1">
    <location>
        <begin position="973"/>
        <end position="983"/>
    </location>
</feature>
<feature type="compositionally biased region" description="Basic and acidic residues" evidence="1">
    <location>
        <begin position="509"/>
        <end position="522"/>
    </location>
</feature>
<feature type="compositionally biased region" description="Polar residues" evidence="1">
    <location>
        <begin position="943"/>
        <end position="959"/>
    </location>
</feature>
<organism evidence="2 3">
    <name type="scientific">Diaporthe australafricana</name>
    <dbReference type="NCBI Taxonomy" id="127596"/>
    <lineage>
        <taxon>Eukaryota</taxon>
        <taxon>Fungi</taxon>
        <taxon>Dikarya</taxon>
        <taxon>Ascomycota</taxon>
        <taxon>Pezizomycotina</taxon>
        <taxon>Sordariomycetes</taxon>
        <taxon>Sordariomycetidae</taxon>
        <taxon>Diaporthales</taxon>
        <taxon>Diaporthaceae</taxon>
        <taxon>Diaporthe</taxon>
    </lineage>
</organism>
<feature type="region of interest" description="Disordered" evidence="1">
    <location>
        <begin position="769"/>
        <end position="796"/>
    </location>
</feature>
<reference evidence="2 3" key="1">
    <citation type="journal article" date="2024" name="IMA Fungus">
        <title>IMA Genome - F19 : A genome assembly and annotation guide to empower mycologists, including annotated draft genome sequences of Ceratocystis pirilliformis, Diaporthe australafricana, Fusarium ophioides, Paecilomyces lecythidis, and Sporothrix stenoceras.</title>
        <authorList>
            <person name="Aylward J."/>
            <person name="Wilson A.M."/>
            <person name="Visagie C.M."/>
            <person name="Spraker J."/>
            <person name="Barnes I."/>
            <person name="Buitendag C."/>
            <person name="Ceriani C."/>
            <person name="Del Mar Angel L."/>
            <person name="du Plessis D."/>
            <person name="Fuchs T."/>
            <person name="Gasser K."/>
            <person name="Kramer D."/>
            <person name="Li W."/>
            <person name="Munsamy K."/>
            <person name="Piso A."/>
            <person name="Price J.L."/>
            <person name="Sonnekus B."/>
            <person name="Thomas C."/>
            <person name="van der Nest A."/>
            <person name="van Dijk A."/>
            <person name="van Heerden A."/>
            <person name="van Vuuren N."/>
            <person name="Yilmaz N."/>
            <person name="Duong T.A."/>
            <person name="van der Merwe N.A."/>
            <person name="Wingfield M.J."/>
            <person name="Wingfield B.D."/>
        </authorList>
    </citation>
    <scope>NUCLEOTIDE SEQUENCE [LARGE SCALE GENOMIC DNA]</scope>
    <source>
        <strain evidence="2 3">CMW 18300</strain>
    </source>
</reference>
<feature type="compositionally biased region" description="Polar residues" evidence="1">
    <location>
        <begin position="199"/>
        <end position="231"/>
    </location>
</feature>
<feature type="compositionally biased region" description="Polar residues" evidence="1">
    <location>
        <begin position="533"/>
        <end position="567"/>
    </location>
</feature>
<feature type="region of interest" description="Disordered" evidence="1">
    <location>
        <begin position="1079"/>
        <end position="1107"/>
    </location>
</feature>
<feature type="compositionally biased region" description="Basic and acidic residues" evidence="1">
    <location>
        <begin position="330"/>
        <end position="350"/>
    </location>
</feature>
<evidence type="ECO:0000256" key="1">
    <source>
        <dbReference type="SAM" id="MobiDB-lite"/>
    </source>
</evidence>
<dbReference type="EMBL" id="JAWRVE010000169">
    <property type="protein sequence ID" value="KAL1851701.1"/>
    <property type="molecule type" value="Genomic_DNA"/>
</dbReference>
<name>A0ABR3W2Q9_9PEZI</name>
<feature type="region of interest" description="Disordered" evidence="1">
    <location>
        <begin position="943"/>
        <end position="962"/>
    </location>
</feature>
<feature type="region of interest" description="Disordered" evidence="1">
    <location>
        <begin position="74"/>
        <end position="139"/>
    </location>
</feature>
<feature type="region of interest" description="Disordered" evidence="1">
    <location>
        <begin position="155"/>
        <end position="370"/>
    </location>
</feature>
<feature type="region of interest" description="Disordered" evidence="1">
    <location>
        <begin position="499"/>
        <end position="577"/>
    </location>
</feature>
<feature type="compositionally biased region" description="Polar residues" evidence="1">
    <location>
        <begin position="886"/>
        <end position="905"/>
    </location>
</feature>
<feature type="compositionally biased region" description="Polar residues" evidence="1">
    <location>
        <begin position="155"/>
        <end position="168"/>
    </location>
</feature>
<accession>A0ABR3W2Q9</accession>
<feature type="compositionally biased region" description="Polar residues" evidence="1">
    <location>
        <begin position="247"/>
        <end position="259"/>
    </location>
</feature>
<feature type="compositionally biased region" description="Basic and acidic residues" evidence="1">
    <location>
        <begin position="173"/>
        <end position="189"/>
    </location>
</feature>
<dbReference type="Proteomes" id="UP001583177">
    <property type="component" value="Unassembled WGS sequence"/>
</dbReference>